<comment type="catalytic activity">
    <reaction evidence="8">
        <text>tRNA(Gly) + glycine + ATP = glycyl-tRNA(Gly) + AMP + diphosphate</text>
        <dbReference type="Rhea" id="RHEA:16013"/>
        <dbReference type="Rhea" id="RHEA-COMP:9664"/>
        <dbReference type="Rhea" id="RHEA-COMP:9683"/>
        <dbReference type="ChEBI" id="CHEBI:30616"/>
        <dbReference type="ChEBI" id="CHEBI:33019"/>
        <dbReference type="ChEBI" id="CHEBI:57305"/>
        <dbReference type="ChEBI" id="CHEBI:78442"/>
        <dbReference type="ChEBI" id="CHEBI:78522"/>
        <dbReference type="ChEBI" id="CHEBI:456215"/>
        <dbReference type="EC" id="6.1.1.14"/>
    </reaction>
</comment>
<dbReference type="AlphaFoldDB" id="A0A382L9P4"/>
<dbReference type="NCBIfam" id="TIGR00211">
    <property type="entry name" value="glyS"/>
    <property type="match status" value="1"/>
</dbReference>
<evidence type="ECO:0000256" key="1">
    <source>
        <dbReference type="ARBA" id="ARBA00008226"/>
    </source>
</evidence>
<evidence type="ECO:0000256" key="3">
    <source>
        <dbReference type="ARBA" id="ARBA00022598"/>
    </source>
</evidence>
<evidence type="ECO:0000256" key="5">
    <source>
        <dbReference type="ARBA" id="ARBA00022840"/>
    </source>
</evidence>
<dbReference type="EC" id="6.1.1.14" evidence="2"/>
<proteinExistence type="inferred from homology"/>
<dbReference type="GO" id="GO:0006426">
    <property type="term" value="P:glycyl-tRNA aminoacylation"/>
    <property type="evidence" value="ECO:0007669"/>
    <property type="project" value="InterPro"/>
</dbReference>
<evidence type="ECO:0000256" key="8">
    <source>
        <dbReference type="ARBA" id="ARBA00047937"/>
    </source>
</evidence>
<dbReference type="Pfam" id="PF02092">
    <property type="entry name" value="tRNA_synt_2f"/>
    <property type="match status" value="1"/>
</dbReference>
<evidence type="ECO:0000256" key="4">
    <source>
        <dbReference type="ARBA" id="ARBA00022741"/>
    </source>
</evidence>
<reference evidence="9" key="1">
    <citation type="submission" date="2018-05" db="EMBL/GenBank/DDBJ databases">
        <authorList>
            <person name="Lanie J.A."/>
            <person name="Ng W.-L."/>
            <person name="Kazmierczak K.M."/>
            <person name="Andrzejewski T.M."/>
            <person name="Davidsen T.M."/>
            <person name="Wayne K.J."/>
            <person name="Tettelin H."/>
            <person name="Glass J.I."/>
            <person name="Rusch D."/>
            <person name="Podicherti R."/>
            <person name="Tsui H.-C.T."/>
            <person name="Winkler M.E."/>
        </authorList>
    </citation>
    <scope>NUCLEOTIDE SEQUENCE</scope>
</reference>
<keyword evidence="7" id="KW-0030">Aminoacyl-tRNA synthetase</keyword>
<dbReference type="PRINTS" id="PR01045">
    <property type="entry name" value="TRNASYNTHGB"/>
</dbReference>
<dbReference type="EMBL" id="UINC01085644">
    <property type="protein sequence ID" value="SVC33390.1"/>
    <property type="molecule type" value="Genomic_DNA"/>
</dbReference>
<dbReference type="GO" id="GO:0005524">
    <property type="term" value="F:ATP binding"/>
    <property type="evidence" value="ECO:0007669"/>
    <property type="project" value="UniProtKB-KW"/>
</dbReference>
<dbReference type="GO" id="GO:0005829">
    <property type="term" value="C:cytosol"/>
    <property type="evidence" value="ECO:0007669"/>
    <property type="project" value="TreeGrafter"/>
</dbReference>
<dbReference type="PANTHER" id="PTHR30075:SF2">
    <property type="entry name" value="GLYCINE--TRNA LIGASE, CHLOROPLASTIC_MITOCHONDRIAL 2"/>
    <property type="match status" value="1"/>
</dbReference>
<sequence>MSEEIPARLQLRGAGDLKSLVCTKLSEQDLSFSAAVAHVAPRRLVLVVDGLAKQQPDRTEERKGPRTNAADKAIAGFLQSVGCDSVDHPDIQKRKIKGTEFYFVKRSIAGQSTRDILSKLILDAILEFRWPKSMRWDLGHLRWVRPIRSILCLFDGHPVEGGLSIDAESDGNVKKIISFSNKTSGHRFLAPDPFTVKAFDDYQKKMRSAFVMINSEERRRLIAQKTELLAKDLGLSSGANEQLLEENAGLVEWPIVLVGSFEKVFLSLPNEVLVTSMQRHQKYFPLYEQNGSLAPRFVMVANLKTDDDGAAIVAGNERVLRARLFDAKF</sequence>
<gene>
    <name evidence="9" type="ORF">METZ01_LOCUS286244</name>
</gene>
<dbReference type="GO" id="GO:0004820">
    <property type="term" value="F:glycine-tRNA ligase activity"/>
    <property type="evidence" value="ECO:0007669"/>
    <property type="project" value="UniProtKB-EC"/>
</dbReference>
<keyword evidence="5" id="KW-0067">ATP-binding</keyword>
<protein>
    <recommendedName>
        <fullName evidence="2">glycine--tRNA ligase</fullName>
        <ecNumber evidence="2">6.1.1.14</ecNumber>
    </recommendedName>
</protein>
<evidence type="ECO:0000313" key="9">
    <source>
        <dbReference type="EMBL" id="SVC33390.1"/>
    </source>
</evidence>
<dbReference type="InterPro" id="IPR015944">
    <property type="entry name" value="Gly-tRNA-synth_bsu"/>
</dbReference>
<keyword evidence="3" id="KW-0436">Ligase</keyword>
<name>A0A382L9P4_9ZZZZ</name>
<feature type="non-terminal residue" evidence="9">
    <location>
        <position position="329"/>
    </location>
</feature>
<evidence type="ECO:0000256" key="7">
    <source>
        <dbReference type="ARBA" id="ARBA00023146"/>
    </source>
</evidence>
<evidence type="ECO:0000256" key="6">
    <source>
        <dbReference type="ARBA" id="ARBA00022917"/>
    </source>
</evidence>
<organism evidence="9">
    <name type="scientific">marine metagenome</name>
    <dbReference type="NCBI Taxonomy" id="408172"/>
    <lineage>
        <taxon>unclassified sequences</taxon>
        <taxon>metagenomes</taxon>
        <taxon>ecological metagenomes</taxon>
    </lineage>
</organism>
<dbReference type="InterPro" id="IPR006194">
    <property type="entry name" value="Gly-tRNA-synth_heterodimer"/>
</dbReference>
<accession>A0A382L9P4</accession>
<comment type="similarity">
    <text evidence="1">Belongs to the class-II aminoacyl-tRNA synthetase family.</text>
</comment>
<keyword evidence="6" id="KW-0648">Protein biosynthesis</keyword>
<dbReference type="PANTHER" id="PTHR30075">
    <property type="entry name" value="GLYCYL-TRNA SYNTHETASE"/>
    <property type="match status" value="1"/>
</dbReference>
<keyword evidence="4" id="KW-0547">Nucleotide-binding</keyword>
<evidence type="ECO:0000256" key="2">
    <source>
        <dbReference type="ARBA" id="ARBA00012829"/>
    </source>
</evidence>